<gene>
    <name evidence="2" type="ORF">GCM10011609_37490</name>
</gene>
<evidence type="ECO:0008006" key="4">
    <source>
        <dbReference type="Google" id="ProtNLM"/>
    </source>
</evidence>
<proteinExistence type="predicted"/>
<reference evidence="3" key="1">
    <citation type="journal article" date="2019" name="Int. J. Syst. Evol. Microbiol.">
        <title>The Global Catalogue of Microorganisms (GCM) 10K type strain sequencing project: providing services to taxonomists for standard genome sequencing and annotation.</title>
        <authorList>
            <consortium name="The Broad Institute Genomics Platform"/>
            <consortium name="The Broad Institute Genome Sequencing Center for Infectious Disease"/>
            <person name="Wu L."/>
            <person name="Ma J."/>
        </authorList>
    </citation>
    <scope>NUCLEOTIDE SEQUENCE [LARGE SCALE GENOMIC DNA]</scope>
    <source>
        <strain evidence="3">CGMCC 4.7319</strain>
    </source>
</reference>
<name>A0ABQ2I273_9PSEU</name>
<feature type="compositionally biased region" description="Low complexity" evidence="1">
    <location>
        <begin position="241"/>
        <end position="255"/>
    </location>
</feature>
<protein>
    <recommendedName>
        <fullName evidence="4">DUF885 domain-containing protein</fullName>
    </recommendedName>
</protein>
<evidence type="ECO:0000313" key="3">
    <source>
        <dbReference type="Proteomes" id="UP000597656"/>
    </source>
</evidence>
<accession>A0ABQ2I273</accession>
<evidence type="ECO:0000313" key="2">
    <source>
        <dbReference type="EMBL" id="GGM96304.1"/>
    </source>
</evidence>
<dbReference type="EMBL" id="BMNC01000004">
    <property type="protein sequence ID" value="GGM96304.1"/>
    <property type="molecule type" value="Genomic_DNA"/>
</dbReference>
<keyword evidence="3" id="KW-1185">Reference proteome</keyword>
<dbReference type="Proteomes" id="UP000597656">
    <property type="component" value="Unassembled WGS sequence"/>
</dbReference>
<feature type="region of interest" description="Disordered" evidence="1">
    <location>
        <begin position="223"/>
        <end position="255"/>
    </location>
</feature>
<sequence length="255" mass="27899">MTTDTLASFLSWYFDRHPAHAAGVGSLPHYSTFGDFSAAAFEQRAREKEAWLAELETLPRSVDRDLAVSVLRGASAMEAWPGWRRDPHEYSGMIFFGLLGPFLHGLLPEAELVTSTVAKLREVPSVLAAAEANLDPSLASSLVVLRTLGQVRTGRSFLLDQLPLQVSSPELRATLAEAAGPAADAFDRHSAFLEDLAVRAGGDWRMGEKLYSTVLQDKECSATGRRSCTSAARTPTRRWRPSSSSWPGRRTGARR</sequence>
<dbReference type="InterPro" id="IPR010281">
    <property type="entry name" value="DUF885"/>
</dbReference>
<dbReference type="Pfam" id="PF05960">
    <property type="entry name" value="DUF885"/>
    <property type="match status" value="1"/>
</dbReference>
<evidence type="ECO:0000256" key="1">
    <source>
        <dbReference type="SAM" id="MobiDB-lite"/>
    </source>
</evidence>
<organism evidence="2 3">
    <name type="scientific">Lentzea pudingi</name>
    <dbReference type="NCBI Taxonomy" id="1789439"/>
    <lineage>
        <taxon>Bacteria</taxon>
        <taxon>Bacillati</taxon>
        <taxon>Actinomycetota</taxon>
        <taxon>Actinomycetes</taxon>
        <taxon>Pseudonocardiales</taxon>
        <taxon>Pseudonocardiaceae</taxon>
        <taxon>Lentzea</taxon>
    </lineage>
</organism>
<comment type="caution">
    <text evidence="2">The sequence shown here is derived from an EMBL/GenBank/DDBJ whole genome shotgun (WGS) entry which is preliminary data.</text>
</comment>